<evidence type="ECO:0000313" key="2">
    <source>
        <dbReference type="EMBL" id="GMF44246.1"/>
    </source>
</evidence>
<dbReference type="Proteomes" id="UP001165121">
    <property type="component" value="Unassembled WGS sequence"/>
</dbReference>
<sequence>MAPPRGPSSGRISPSHHARIGSTDLSVSSQPPTRLSGGTGSGSSEGASALDGARLSQSSEIGSLSAAGEVIDMDTGTSGKFVGWVSLRTTHIIPHWRSATVFS</sequence>
<evidence type="ECO:0000313" key="3">
    <source>
        <dbReference type="Proteomes" id="UP001165121"/>
    </source>
</evidence>
<gene>
    <name evidence="2" type="ORF">Pfra01_001531200</name>
</gene>
<protein>
    <submittedName>
        <fullName evidence="2">Unnamed protein product</fullName>
    </submittedName>
</protein>
<feature type="compositionally biased region" description="Low complexity" evidence="1">
    <location>
        <begin position="44"/>
        <end position="53"/>
    </location>
</feature>
<name>A0A9W6XQ06_9STRA</name>
<comment type="caution">
    <text evidence="2">The sequence shown here is derived from an EMBL/GenBank/DDBJ whole genome shotgun (WGS) entry which is preliminary data.</text>
</comment>
<organism evidence="2 3">
    <name type="scientific">Phytophthora fragariaefolia</name>
    <dbReference type="NCBI Taxonomy" id="1490495"/>
    <lineage>
        <taxon>Eukaryota</taxon>
        <taxon>Sar</taxon>
        <taxon>Stramenopiles</taxon>
        <taxon>Oomycota</taxon>
        <taxon>Peronosporomycetes</taxon>
        <taxon>Peronosporales</taxon>
        <taxon>Peronosporaceae</taxon>
        <taxon>Phytophthora</taxon>
    </lineage>
</organism>
<accession>A0A9W6XQ06</accession>
<feature type="compositionally biased region" description="Polar residues" evidence="1">
    <location>
        <begin position="23"/>
        <end position="33"/>
    </location>
</feature>
<evidence type="ECO:0000256" key="1">
    <source>
        <dbReference type="SAM" id="MobiDB-lite"/>
    </source>
</evidence>
<proteinExistence type="predicted"/>
<dbReference type="EMBL" id="BSXT01001655">
    <property type="protein sequence ID" value="GMF44246.1"/>
    <property type="molecule type" value="Genomic_DNA"/>
</dbReference>
<dbReference type="AlphaFoldDB" id="A0A9W6XQ06"/>
<feature type="region of interest" description="Disordered" evidence="1">
    <location>
        <begin position="1"/>
        <end position="59"/>
    </location>
</feature>
<keyword evidence="3" id="KW-1185">Reference proteome</keyword>
<reference evidence="2" key="1">
    <citation type="submission" date="2023-04" db="EMBL/GenBank/DDBJ databases">
        <title>Phytophthora fragariaefolia NBRC 109709.</title>
        <authorList>
            <person name="Ichikawa N."/>
            <person name="Sato H."/>
            <person name="Tonouchi N."/>
        </authorList>
    </citation>
    <scope>NUCLEOTIDE SEQUENCE</scope>
    <source>
        <strain evidence="2">NBRC 109709</strain>
    </source>
</reference>